<name>A0A6C0JIN8_9ZZZZ</name>
<dbReference type="EMBL" id="MN740414">
    <property type="protein sequence ID" value="QHU05429.1"/>
    <property type="molecule type" value="Genomic_DNA"/>
</dbReference>
<dbReference type="AlphaFoldDB" id="A0A6C0JIN8"/>
<accession>A0A6C0JIN8</accession>
<evidence type="ECO:0000313" key="1">
    <source>
        <dbReference type="EMBL" id="QHU05429.1"/>
    </source>
</evidence>
<proteinExistence type="predicted"/>
<sequence>MSVEFLSRRDESGSYYIARVHSPGGQYIDVNPFSPLECKISHQTKGKSHGFGVGFESGKNHRVLQIGSLGETTRFLQDIKRGFRKFPEFFSQGSRDDAY</sequence>
<reference evidence="1" key="1">
    <citation type="journal article" date="2020" name="Nature">
        <title>Giant virus diversity and host interactions through global metagenomics.</title>
        <authorList>
            <person name="Schulz F."/>
            <person name="Roux S."/>
            <person name="Paez-Espino D."/>
            <person name="Jungbluth S."/>
            <person name="Walsh D.A."/>
            <person name="Denef V.J."/>
            <person name="McMahon K.D."/>
            <person name="Konstantinidis K.T."/>
            <person name="Eloe-Fadrosh E.A."/>
            <person name="Kyrpides N.C."/>
            <person name="Woyke T."/>
        </authorList>
    </citation>
    <scope>NUCLEOTIDE SEQUENCE</scope>
    <source>
        <strain evidence="1">GVMAG-M-3300027734-16</strain>
    </source>
</reference>
<organism evidence="1">
    <name type="scientific">viral metagenome</name>
    <dbReference type="NCBI Taxonomy" id="1070528"/>
    <lineage>
        <taxon>unclassified sequences</taxon>
        <taxon>metagenomes</taxon>
        <taxon>organismal metagenomes</taxon>
    </lineage>
</organism>
<protein>
    <submittedName>
        <fullName evidence="1">Uncharacterized protein</fullName>
    </submittedName>
</protein>